<evidence type="ECO:0008006" key="4">
    <source>
        <dbReference type="Google" id="ProtNLM"/>
    </source>
</evidence>
<accession>A0A016VEN9</accession>
<feature type="chain" id="PRO_5001493365" description="Secreted protein" evidence="1">
    <location>
        <begin position="24"/>
        <end position="198"/>
    </location>
</feature>
<evidence type="ECO:0000313" key="3">
    <source>
        <dbReference type="Proteomes" id="UP000024635"/>
    </source>
</evidence>
<organism evidence="2 3">
    <name type="scientific">Ancylostoma ceylanicum</name>
    <dbReference type="NCBI Taxonomy" id="53326"/>
    <lineage>
        <taxon>Eukaryota</taxon>
        <taxon>Metazoa</taxon>
        <taxon>Ecdysozoa</taxon>
        <taxon>Nematoda</taxon>
        <taxon>Chromadorea</taxon>
        <taxon>Rhabditida</taxon>
        <taxon>Rhabditina</taxon>
        <taxon>Rhabditomorpha</taxon>
        <taxon>Strongyloidea</taxon>
        <taxon>Ancylostomatidae</taxon>
        <taxon>Ancylostomatinae</taxon>
        <taxon>Ancylostoma</taxon>
    </lineage>
</organism>
<proteinExistence type="predicted"/>
<sequence>MRNTNNYAEAMLVLLLSCCYCAAIVLPQLLSAWKWTHATRQRISGLITCSSLVLGKQLKKVKQNYMFEMITTHRERWPIKDFRNENNGRRTIRSHNQRPTLWTIDKVCVSFWPRRLQSNSPFRYAVTSRTALIVRSWKLEKSGGVSLRSTIENGLSFLCAATASGRPFTYLLPRNTTRVEGRLLLLPGADRMPTHSTD</sequence>
<keyword evidence="3" id="KW-1185">Reference proteome</keyword>
<evidence type="ECO:0000313" key="2">
    <source>
        <dbReference type="EMBL" id="EYC26069.1"/>
    </source>
</evidence>
<feature type="signal peptide" evidence="1">
    <location>
        <begin position="1"/>
        <end position="23"/>
    </location>
</feature>
<gene>
    <name evidence="2" type="primary">Acey_s0011.g1542</name>
    <name evidence="2" type="ORF">Y032_0011g1542</name>
</gene>
<evidence type="ECO:0000256" key="1">
    <source>
        <dbReference type="SAM" id="SignalP"/>
    </source>
</evidence>
<dbReference type="Proteomes" id="UP000024635">
    <property type="component" value="Unassembled WGS sequence"/>
</dbReference>
<dbReference type="EMBL" id="JARK01001347">
    <property type="protein sequence ID" value="EYC26069.1"/>
    <property type="molecule type" value="Genomic_DNA"/>
</dbReference>
<keyword evidence="1" id="KW-0732">Signal</keyword>
<dbReference type="AlphaFoldDB" id="A0A016VEN9"/>
<protein>
    <recommendedName>
        <fullName evidence="4">Secreted protein</fullName>
    </recommendedName>
</protein>
<name>A0A016VEN9_9BILA</name>
<reference evidence="3" key="1">
    <citation type="journal article" date="2015" name="Nat. Genet.">
        <title>The genome and transcriptome of the zoonotic hookworm Ancylostoma ceylanicum identify infection-specific gene families.</title>
        <authorList>
            <person name="Schwarz E.M."/>
            <person name="Hu Y."/>
            <person name="Antoshechkin I."/>
            <person name="Miller M.M."/>
            <person name="Sternberg P.W."/>
            <person name="Aroian R.V."/>
        </authorList>
    </citation>
    <scope>NUCLEOTIDE SEQUENCE</scope>
    <source>
        <strain evidence="3">HY135</strain>
    </source>
</reference>
<comment type="caution">
    <text evidence="2">The sequence shown here is derived from an EMBL/GenBank/DDBJ whole genome shotgun (WGS) entry which is preliminary data.</text>
</comment>